<feature type="transmembrane region" description="Helical" evidence="1">
    <location>
        <begin position="294"/>
        <end position="313"/>
    </location>
</feature>
<evidence type="ECO:0008006" key="4">
    <source>
        <dbReference type="Google" id="ProtNLM"/>
    </source>
</evidence>
<organism evidence="2 3">
    <name type="scientific">Methylobacterium komagatae</name>
    <dbReference type="NCBI Taxonomy" id="374425"/>
    <lineage>
        <taxon>Bacteria</taxon>
        <taxon>Pseudomonadati</taxon>
        <taxon>Pseudomonadota</taxon>
        <taxon>Alphaproteobacteria</taxon>
        <taxon>Hyphomicrobiales</taxon>
        <taxon>Methylobacteriaceae</taxon>
        <taxon>Methylobacterium</taxon>
    </lineage>
</organism>
<reference evidence="3" key="1">
    <citation type="journal article" date="2019" name="Int. J. Syst. Evol. Microbiol.">
        <title>The Global Catalogue of Microorganisms (GCM) 10K type strain sequencing project: providing services to taxonomists for standard genome sequencing and annotation.</title>
        <authorList>
            <consortium name="The Broad Institute Genomics Platform"/>
            <consortium name="The Broad Institute Genome Sequencing Center for Infectious Disease"/>
            <person name="Wu L."/>
            <person name="Ma J."/>
        </authorList>
    </citation>
    <scope>NUCLEOTIDE SEQUENCE [LARGE SCALE GENOMIC DNA]</scope>
    <source>
        <strain evidence="3">CCUG 48316</strain>
    </source>
</reference>
<feature type="transmembrane region" description="Helical" evidence="1">
    <location>
        <begin position="79"/>
        <end position="99"/>
    </location>
</feature>
<protein>
    <recommendedName>
        <fullName evidence="4">O-antigen ligase domain-containing protein</fullName>
    </recommendedName>
</protein>
<proteinExistence type="predicted"/>
<accession>A0ABW2BGK4</accession>
<keyword evidence="1" id="KW-1133">Transmembrane helix</keyword>
<keyword evidence="1" id="KW-0472">Membrane</keyword>
<sequence>MEISFVGALIVLGLLLVGRLGKMGLLGILPISTLFSSTAVVSMGFLGGAPLLVQTVIAGIVIVYYGLDALRRIERGGSRVQIALIAAFLAYGILSAFLFPRMFEGATSVFSLSRSFDVFFAPIPLQPSSGNFSQLCYFVLDLCLLTVLSARIDEVSIGQLDRGFEYASRFLALIVLIELPMRYSGFGDPFFFLRTANYELLTDIEIGSFKRLTGFATESSSFGSQCAIFLAYAYIKYNSAPKSLMRLMTLVVLTIGLVAATSSAGYVTFGFMFGLAVLRSAYGSFRQRIQPSEVYFFVLVSLGVICVGLMYLAEYDFSALNSLLDTLIFNKANTSSGIERGSWNTQAIRNFVETYGFGIGVGSSRASSFFLALLSNTGVIGTALFCMLVLELFAHYHLSSNRLNAVRFSILVCVFSISLMGTVVDAGVLFYTLLGLGLAEVTRLRKEYARMRLRYQAAPPGEPLPRG</sequence>
<dbReference type="EMBL" id="JBHSWN010000001">
    <property type="protein sequence ID" value="MFC6788912.1"/>
    <property type="molecule type" value="Genomic_DNA"/>
</dbReference>
<feature type="transmembrane region" description="Helical" evidence="1">
    <location>
        <begin position="428"/>
        <end position="444"/>
    </location>
</feature>
<evidence type="ECO:0000313" key="2">
    <source>
        <dbReference type="EMBL" id="MFC6788912.1"/>
    </source>
</evidence>
<evidence type="ECO:0000313" key="3">
    <source>
        <dbReference type="Proteomes" id="UP001596292"/>
    </source>
</evidence>
<feature type="transmembrane region" description="Helical" evidence="1">
    <location>
        <begin position="369"/>
        <end position="393"/>
    </location>
</feature>
<gene>
    <name evidence="2" type="ORF">ACFQE0_04280</name>
</gene>
<dbReference type="Proteomes" id="UP001596292">
    <property type="component" value="Unassembled WGS sequence"/>
</dbReference>
<keyword evidence="3" id="KW-1185">Reference proteome</keyword>
<comment type="caution">
    <text evidence="2">The sequence shown here is derived from an EMBL/GenBank/DDBJ whole genome shotgun (WGS) entry which is preliminary data.</text>
</comment>
<feature type="transmembrane region" description="Helical" evidence="1">
    <location>
        <begin position="405"/>
        <end position="422"/>
    </location>
</feature>
<feature type="transmembrane region" description="Helical" evidence="1">
    <location>
        <begin position="45"/>
        <end position="67"/>
    </location>
</feature>
<dbReference type="RefSeq" id="WP_378967397.1">
    <property type="nucleotide sequence ID" value="NZ_JBHSWN010000001.1"/>
</dbReference>
<keyword evidence="1" id="KW-0812">Transmembrane</keyword>
<name>A0ABW2BGK4_9HYPH</name>
<evidence type="ECO:0000256" key="1">
    <source>
        <dbReference type="SAM" id="Phobius"/>
    </source>
</evidence>